<dbReference type="CDD" id="cd04785">
    <property type="entry name" value="HTH_CadR-PbrR-like"/>
    <property type="match status" value="1"/>
</dbReference>
<dbReference type="OrthoDB" id="5297305at2"/>
<dbReference type="Pfam" id="PF09278">
    <property type="entry name" value="MerR-DNA-bind"/>
    <property type="match status" value="1"/>
</dbReference>
<keyword evidence="2" id="KW-0238">DNA-binding</keyword>
<dbReference type="Proteomes" id="UP000245820">
    <property type="component" value="Chromosome"/>
</dbReference>
<sequence length="137" mass="15022">MSRTFTIGQLSAAAQMPPATIRYYEKIGLLDSPSRSGSNYRLYGSEDVARLSFVRRAREIGFTVDQVRSLLAFSDQRDGDCCAVTALTEQHLAEVEQKIRDLNLLKEHLSRLLVSCRGGRFADCGIIDALAPAGQAG</sequence>
<dbReference type="SUPFAM" id="SSF46955">
    <property type="entry name" value="Putative DNA-binding domain"/>
    <property type="match status" value="1"/>
</dbReference>
<dbReference type="KEGG" id="mtim:DIR46_00460"/>
<protein>
    <submittedName>
        <fullName evidence="5">MerR family transcriptional regulator</fullName>
    </submittedName>
</protein>
<keyword evidence="1" id="KW-0805">Transcription regulation</keyword>
<evidence type="ECO:0000256" key="1">
    <source>
        <dbReference type="ARBA" id="ARBA00023015"/>
    </source>
</evidence>
<dbReference type="InterPro" id="IPR009061">
    <property type="entry name" value="DNA-bd_dom_put_sf"/>
</dbReference>
<evidence type="ECO:0000313" key="5">
    <source>
        <dbReference type="EMBL" id="AWL03080.1"/>
    </source>
</evidence>
<dbReference type="InterPro" id="IPR000551">
    <property type="entry name" value="MerR-type_HTH_dom"/>
</dbReference>
<dbReference type="Pfam" id="PF00376">
    <property type="entry name" value="MerR"/>
    <property type="match status" value="1"/>
</dbReference>
<reference evidence="5 6" key="1">
    <citation type="submission" date="2018-05" db="EMBL/GenBank/DDBJ databases">
        <title>Complete genome sequence of Massilia oculi sp. nov. CCUG 43427T (=DSM 26321T), the type strain of M. oculi, and comparison with genome sequences of other Massilia strains.</title>
        <authorList>
            <person name="Zhu B."/>
        </authorList>
    </citation>
    <scope>NUCLEOTIDE SEQUENCE [LARGE SCALE GENOMIC DNA]</scope>
    <source>
        <strain evidence="5 6">CCUG 43427</strain>
    </source>
</reference>
<feature type="domain" description="HTH merR-type" evidence="4">
    <location>
        <begin position="4"/>
        <end position="73"/>
    </location>
</feature>
<accession>A0A2S2DCL3</accession>
<dbReference type="PROSITE" id="PS50937">
    <property type="entry name" value="HTH_MERR_2"/>
    <property type="match status" value="1"/>
</dbReference>
<dbReference type="SMART" id="SM00422">
    <property type="entry name" value="HTH_MERR"/>
    <property type="match status" value="1"/>
</dbReference>
<dbReference type="PANTHER" id="PTHR30204">
    <property type="entry name" value="REDOX-CYCLING DRUG-SENSING TRANSCRIPTIONAL ACTIVATOR SOXR"/>
    <property type="match status" value="1"/>
</dbReference>
<keyword evidence="3" id="KW-0804">Transcription</keyword>
<organism evidence="5 6">
    <name type="scientific">Massilia oculi</name>
    <dbReference type="NCBI Taxonomy" id="945844"/>
    <lineage>
        <taxon>Bacteria</taxon>
        <taxon>Pseudomonadati</taxon>
        <taxon>Pseudomonadota</taxon>
        <taxon>Betaproteobacteria</taxon>
        <taxon>Burkholderiales</taxon>
        <taxon>Oxalobacteraceae</taxon>
        <taxon>Telluria group</taxon>
        <taxon>Massilia</taxon>
    </lineage>
</organism>
<dbReference type="PANTHER" id="PTHR30204:SF94">
    <property type="entry name" value="HEAVY METAL-DEPENDENT TRANSCRIPTIONAL REGULATOR HI_0293-RELATED"/>
    <property type="match status" value="1"/>
</dbReference>
<evidence type="ECO:0000313" key="6">
    <source>
        <dbReference type="Proteomes" id="UP000245820"/>
    </source>
</evidence>
<dbReference type="RefSeq" id="WP_109343488.1">
    <property type="nucleotide sequence ID" value="NZ_CP029343.1"/>
</dbReference>
<proteinExistence type="predicted"/>
<keyword evidence="6" id="KW-1185">Reference proteome</keyword>
<dbReference type="Gene3D" id="1.10.1660.10">
    <property type="match status" value="1"/>
</dbReference>
<dbReference type="GO" id="GO:0003700">
    <property type="term" value="F:DNA-binding transcription factor activity"/>
    <property type="evidence" value="ECO:0007669"/>
    <property type="project" value="InterPro"/>
</dbReference>
<evidence type="ECO:0000256" key="2">
    <source>
        <dbReference type="ARBA" id="ARBA00023125"/>
    </source>
</evidence>
<dbReference type="AlphaFoldDB" id="A0A2S2DCL3"/>
<evidence type="ECO:0000256" key="3">
    <source>
        <dbReference type="ARBA" id="ARBA00023163"/>
    </source>
</evidence>
<gene>
    <name evidence="5" type="ORF">DIR46_00460</name>
</gene>
<name>A0A2S2DCL3_9BURK</name>
<dbReference type="InterPro" id="IPR047057">
    <property type="entry name" value="MerR_fam"/>
</dbReference>
<dbReference type="PRINTS" id="PR00040">
    <property type="entry name" value="HTHMERR"/>
</dbReference>
<dbReference type="EMBL" id="CP029343">
    <property type="protein sequence ID" value="AWL03080.1"/>
    <property type="molecule type" value="Genomic_DNA"/>
</dbReference>
<dbReference type="GO" id="GO:0003677">
    <property type="term" value="F:DNA binding"/>
    <property type="evidence" value="ECO:0007669"/>
    <property type="project" value="UniProtKB-KW"/>
</dbReference>
<dbReference type="InterPro" id="IPR015358">
    <property type="entry name" value="Tscrpt_reg_MerR_DNA-bd"/>
</dbReference>
<evidence type="ECO:0000259" key="4">
    <source>
        <dbReference type="PROSITE" id="PS50937"/>
    </source>
</evidence>